<evidence type="ECO:0000256" key="7">
    <source>
        <dbReference type="ARBA" id="ARBA00023242"/>
    </source>
</evidence>
<evidence type="ECO:0000256" key="5">
    <source>
        <dbReference type="ARBA" id="ARBA00022771"/>
    </source>
</evidence>
<dbReference type="EMBL" id="JABAYA010000043">
    <property type="protein sequence ID" value="KAF7728122.1"/>
    <property type="molecule type" value="Genomic_DNA"/>
</dbReference>
<keyword evidence="2" id="KW-0678">Repressor</keyword>
<dbReference type="InterPro" id="IPR048420">
    <property type="entry name" value="Zap1-like_Znf1"/>
</dbReference>
<evidence type="ECO:0000256" key="4">
    <source>
        <dbReference type="ARBA" id="ARBA00022737"/>
    </source>
</evidence>
<evidence type="ECO:0000259" key="11">
    <source>
        <dbReference type="PROSITE" id="PS50157"/>
    </source>
</evidence>
<dbReference type="Pfam" id="PF21816">
    <property type="entry name" value="Zap1_zf1"/>
    <property type="match status" value="1"/>
</dbReference>
<keyword evidence="13" id="KW-1185">Reference proteome</keyword>
<feature type="domain" description="C2H2-type" evidence="11">
    <location>
        <begin position="11"/>
        <end position="41"/>
    </location>
</feature>
<dbReference type="OrthoDB" id="6155966at2759"/>
<feature type="compositionally biased region" description="Basic and acidic residues" evidence="10">
    <location>
        <begin position="429"/>
        <end position="446"/>
    </location>
</feature>
<comment type="similarity">
    <text evidence="8">Belongs to the pacC/RIM101 family.</text>
</comment>
<dbReference type="Pfam" id="PF00096">
    <property type="entry name" value="zf-C2H2"/>
    <property type="match status" value="1"/>
</dbReference>
<dbReference type="GO" id="GO:0008270">
    <property type="term" value="F:zinc ion binding"/>
    <property type="evidence" value="ECO:0007669"/>
    <property type="project" value="UniProtKB-KW"/>
</dbReference>
<dbReference type="PANTHER" id="PTHR47257:SF1">
    <property type="entry name" value="PH-RESPONSE TRANSCRIPTION FACTOR PACC_RIM101"/>
    <property type="match status" value="1"/>
</dbReference>
<keyword evidence="5 9" id="KW-0863">Zinc-finger</keyword>
<evidence type="ECO:0000313" key="13">
    <source>
        <dbReference type="Proteomes" id="UP000605846"/>
    </source>
</evidence>
<dbReference type="Proteomes" id="UP000605846">
    <property type="component" value="Unassembled WGS sequence"/>
</dbReference>
<reference evidence="12" key="1">
    <citation type="submission" date="2020-01" db="EMBL/GenBank/DDBJ databases">
        <title>Genome Sequencing of Three Apophysomyces-Like Fungal Strains Confirms a Novel Fungal Genus in the Mucoromycota with divergent Burkholderia-like Endosymbiotic Bacteria.</title>
        <authorList>
            <person name="Stajich J.E."/>
            <person name="Macias A.M."/>
            <person name="Carter-House D."/>
            <person name="Lovett B."/>
            <person name="Kasson L.R."/>
            <person name="Berry K."/>
            <person name="Grigoriev I."/>
            <person name="Chang Y."/>
            <person name="Spatafora J."/>
            <person name="Kasson M.T."/>
        </authorList>
    </citation>
    <scope>NUCLEOTIDE SEQUENCE</scope>
    <source>
        <strain evidence="12">NRRL A-21654</strain>
    </source>
</reference>
<feature type="domain" description="C2H2-type" evidence="11">
    <location>
        <begin position="47"/>
        <end position="76"/>
    </location>
</feature>
<dbReference type="SMART" id="SM00355">
    <property type="entry name" value="ZnF_C2H2"/>
    <property type="match status" value="3"/>
</dbReference>
<evidence type="ECO:0000256" key="10">
    <source>
        <dbReference type="SAM" id="MobiDB-lite"/>
    </source>
</evidence>
<proteinExistence type="inferred from homology"/>
<feature type="compositionally biased region" description="Polar residues" evidence="10">
    <location>
        <begin position="123"/>
        <end position="146"/>
    </location>
</feature>
<gene>
    <name evidence="12" type="ORF">EC973_006637</name>
</gene>
<keyword evidence="4" id="KW-0677">Repeat</keyword>
<feature type="domain" description="C2H2-type" evidence="11">
    <location>
        <begin position="77"/>
        <end position="104"/>
    </location>
</feature>
<dbReference type="GO" id="GO:0005634">
    <property type="term" value="C:nucleus"/>
    <property type="evidence" value="ECO:0007669"/>
    <property type="project" value="UniProtKB-SubCell"/>
</dbReference>
<sequence length="534" mass="60252">MDSFIDAEEVFVCRWTDCQQSYYDPEQLYNHLTNEHVGRKSTGNLCLTCHWDKCDVTVVKRDHITSHLRVHVPLKPHRCYSCNKAFKRPQDLKKHEKIHNEDHIHALRGGQRAPGTVTPPRQDFSTPAFGNSLQAPISPPQSTYSDELSPDNRIFNNRSPSTDMSDHFVEPTAFTQPYQQPQQPFLVSDYNTTTDILDLIFPADLAMKPQYNTDMAQRLNRVQSLLDTGALTPTDMDFEINDQQLADMNLWLSQLSDSMVAGCQSVTGSYVPSATQPSLPNMQYDYMQPTTAMVDLSGDMYHPSPEQSMYVRSYPIPSNADPYNYDPTQGYQMDGYTPYIATTGQRQHYTPVPDMVASHYFMPDVQTSLNFTSAKDDSRHKQVANPKGGQVDKQETESFKPVKAATSHEDKKNISTLSNVFASVNELRTNEAKTSEEPSETKEEQAKTGVNKDVMDLLVSDLSDLHIEKTEEKTVKVEGSSKPVTLYPASESTAATAEQHRRLLQQIKEWINESRARKADVSPHIRSAGSIQVN</sequence>
<dbReference type="InterPro" id="IPR050806">
    <property type="entry name" value="pacC/RIM101"/>
</dbReference>
<evidence type="ECO:0000256" key="1">
    <source>
        <dbReference type="ARBA" id="ARBA00004123"/>
    </source>
</evidence>
<evidence type="ECO:0000256" key="6">
    <source>
        <dbReference type="ARBA" id="ARBA00022833"/>
    </source>
</evidence>
<dbReference type="GO" id="GO:0045944">
    <property type="term" value="P:positive regulation of transcription by RNA polymerase II"/>
    <property type="evidence" value="ECO:0007669"/>
    <property type="project" value="TreeGrafter"/>
</dbReference>
<keyword evidence="3" id="KW-0479">Metal-binding</keyword>
<dbReference type="PROSITE" id="PS00028">
    <property type="entry name" value="ZINC_FINGER_C2H2_1"/>
    <property type="match status" value="3"/>
</dbReference>
<evidence type="ECO:0000256" key="2">
    <source>
        <dbReference type="ARBA" id="ARBA00022491"/>
    </source>
</evidence>
<evidence type="ECO:0000256" key="3">
    <source>
        <dbReference type="ARBA" id="ARBA00022723"/>
    </source>
</evidence>
<protein>
    <recommendedName>
        <fullName evidence="11">C2H2-type domain-containing protein</fullName>
    </recommendedName>
</protein>
<dbReference type="InterPro" id="IPR013087">
    <property type="entry name" value="Znf_C2H2_type"/>
</dbReference>
<dbReference type="SUPFAM" id="SSF57667">
    <property type="entry name" value="beta-beta-alpha zinc fingers"/>
    <property type="match status" value="2"/>
</dbReference>
<dbReference type="Gene3D" id="3.30.160.60">
    <property type="entry name" value="Classic Zinc Finger"/>
    <property type="match status" value="2"/>
</dbReference>
<keyword evidence="7" id="KW-0539">Nucleus</keyword>
<dbReference type="PANTHER" id="PTHR47257">
    <property type="entry name" value="PH-RESPONSE TRANSCRIPTION FACTOR PACC/RIM101"/>
    <property type="match status" value="1"/>
</dbReference>
<comment type="caution">
    <text evidence="12">The sequence shown here is derived from an EMBL/GenBank/DDBJ whole genome shotgun (WGS) entry which is preliminary data.</text>
</comment>
<feature type="region of interest" description="Disordered" evidence="10">
    <location>
        <begin position="429"/>
        <end position="448"/>
    </location>
</feature>
<dbReference type="FunFam" id="3.30.160.60:FF:002343">
    <property type="entry name" value="Zinc finger protein 33A"/>
    <property type="match status" value="1"/>
</dbReference>
<feature type="region of interest" description="Disordered" evidence="10">
    <location>
        <begin position="515"/>
        <end position="534"/>
    </location>
</feature>
<feature type="region of interest" description="Disordered" evidence="10">
    <location>
        <begin position="104"/>
        <end position="150"/>
    </location>
</feature>
<name>A0A8H7BT38_9FUNG</name>
<accession>A0A8H7BT38</accession>
<dbReference type="AlphaFoldDB" id="A0A8H7BT38"/>
<evidence type="ECO:0000256" key="8">
    <source>
        <dbReference type="ARBA" id="ARBA00038089"/>
    </source>
</evidence>
<evidence type="ECO:0000256" key="9">
    <source>
        <dbReference type="PROSITE-ProRule" id="PRU00042"/>
    </source>
</evidence>
<dbReference type="PROSITE" id="PS50157">
    <property type="entry name" value="ZINC_FINGER_C2H2_2"/>
    <property type="match status" value="3"/>
</dbReference>
<evidence type="ECO:0000313" key="12">
    <source>
        <dbReference type="EMBL" id="KAF7728122.1"/>
    </source>
</evidence>
<organism evidence="12 13">
    <name type="scientific">Apophysomyces ossiformis</name>
    <dbReference type="NCBI Taxonomy" id="679940"/>
    <lineage>
        <taxon>Eukaryota</taxon>
        <taxon>Fungi</taxon>
        <taxon>Fungi incertae sedis</taxon>
        <taxon>Mucoromycota</taxon>
        <taxon>Mucoromycotina</taxon>
        <taxon>Mucoromycetes</taxon>
        <taxon>Mucorales</taxon>
        <taxon>Mucorineae</taxon>
        <taxon>Mucoraceae</taxon>
        <taxon>Apophysomyces</taxon>
    </lineage>
</organism>
<feature type="region of interest" description="Disordered" evidence="10">
    <location>
        <begin position="373"/>
        <end position="398"/>
    </location>
</feature>
<keyword evidence="6" id="KW-0862">Zinc</keyword>
<dbReference type="InterPro" id="IPR036236">
    <property type="entry name" value="Znf_C2H2_sf"/>
</dbReference>
<comment type="subcellular location">
    <subcellularLocation>
        <location evidence="1">Nucleus</location>
    </subcellularLocation>
</comment>